<dbReference type="AlphaFoldDB" id="G1KQ62"/>
<dbReference type="Pfam" id="PF05160">
    <property type="entry name" value="DSS1_SEM1"/>
    <property type="match status" value="1"/>
</dbReference>
<dbReference type="GO" id="GO:0008541">
    <property type="term" value="C:proteasome regulatory particle, lid subcomplex"/>
    <property type="evidence" value="ECO:0007669"/>
    <property type="project" value="UniProtKB-UniRule"/>
</dbReference>
<dbReference type="GO" id="GO:0006406">
    <property type="term" value="P:mRNA export from nucleus"/>
    <property type="evidence" value="ECO:0007669"/>
    <property type="project" value="UniProtKB-UniRule"/>
</dbReference>
<dbReference type="Proteomes" id="UP000001646">
    <property type="component" value="Chromosome 6"/>
</dbReference>
<dbReference type="Bgee" id="ENSACAG00000014686">
    <property type="expression patterns" value="Expressed in adrenal gland and 14 other cell types or tissues"/>
</dbReference>
<evidence type="ECO:0000256" key="2">
    <source>
        <dbReference type="RuleBase" id="RU369057"/>
    </source>
</evidence>
<dbReference type="GeneTree" id="ENSGT00940000166777"/>
<dbReference type="FunCoup" id="G1KQ62">
    <property type="interactions" value="262"/>
</dbReference>
<sequence length="45" mass="5378">MFCVLFLDWAGLDEDEDAHVWEDNWDDDNVEDDFSNQLDCDKNTH</sequence>
<comment type="subcellular location">
    <subcellularLocation>
        <location evidence="2">Nucleus</location>
    </subcellularLocation>
</comment>
<keyword evidence="2" id="KW-0647">Proteasome</keyword>
<comment type="similarity">
    <text evidence="1 2">Belongs to the DSS1/SEM1 family.</text>
</comment>
<dbReference type="HOGENOM" id="CLU_141774_1_2_1"/>
<dbReference type="GO" id="GO:0005634">
    <property type="term" value="C:nucleus"/>
    <property type="evidence" value="ECO:0007669"/>
    <property type="project" value="UniProtKB-SubCell"/>
</dbReference>
<evidence type="ECO:0000256" key="1">
    <source>
        <dbReference type="ARBA" id="ARBA00034491"/>
    </source>
</evidence>
<organism evidence="3 4">
    <name type="scientific">Anolis carolinensis</name>
    <name type="common">Green anole</name>
    <name type="synonym">American chameleon</name>
    <dbReference type="NCBI Taxonomy" id="28377"/>
    <lineage>
        <taxon>Eukaryota</taxon>
        <taxon>Metazoa</taxon>
        <taxon>Chordata</taxon>
        <taxon>Craniata</taxon>
        <taxon>Vertebrata</taxon>
        <taxon>Euteleostomi</taxon>
        <taxon>Lepidosauria</taxon>
        <taxon>Squamata</taxon>
        <taxon>Bifurcata</taxon>
        <taxon>Unidentata</taxon>
        <taxon>Episquamata</taxon>
        <taxon>Toxicofera</taxon>
        <taxon>Iguania</taxon>
        <taxon>Dactyloidae</taxon>
        <taxon>Anolis</taxon>
    </lineage>
</organism>
<accession>G1KQ62</accession>
<evidence type="ECO:0000313" key="3">
    <source>
        <dbReference type="Ensembl" id="ENSACAP00000014410.3"/>
    </source>
</evidence>
<dbReference type="InParanoid" id="G1KQ62"/>
<dbReference type="GO" id="GO:0043248">
    <property type="term" value="P:proteasome assembly"/>
    <property type="evidence" value="ECO:0007669"/>
    <property type="project" value="UniProtKB-UniRule"/>
</dbReference>
<name>G1KQ62_ANOCA</name>
<proteinExistence type="inferred from homology"/>
<dbReference type="STRING" id="28377.ENSACAP00000014410"/>
<reference evidence="3 4" key="1">
    <citation type="submission" date="2009-12" db="EMBL/GenBank/DDBJ databases">
        <title>The Genome Sequence of Anolis carolinensis (Green Anole Lizard).</title>
        <authorList>
            <consortium name="The Genome Sequencing Platform"/>
            <person name="Di Palma F."/>
            <person name="Alfoldi J."/>
            <person name="Heiman D."/>
            <person name="Young S."/>
            <person name="Grabherr M."/>
            <person name="Johnson J."/>
            <person name="Lander E.S."/>
            <person name="Lindblad-Toh K."/>
        </authorList>
    </citation>
    <scope>NUCLEOTIDE SEQUENCE [LARGE SCALE GENOMIC DNA]</scope>
    <source>
        <strain evidence="3 4">JBL SC #1</strain>
    </source>
</reference>
<reference evidence="3" key="3">
    <citation type="submission" date="2025-09" db="UniProtKB">
        <authorList>
            <consortium name="Ensembl"/>
        </authorList>
    </citation>
    <scope>IDENTIFICATION</scope>
</reference>
<protein>
    <recommendedName>
        <fullName evidence="2">26S proteasome complex subunit SEM1</fullName>
    </recommendedName>
</protein>
<dbReference type="InterPro" id="IPR007834">
    <property type="entry name" value="DSS1_SEM1"/>
</dbReference>
<reference evidence="3" key="2">
    <citation type="submission" date="2025-08" db="UniProtKB">
        <authorList>
            <consortium name="Ensembl"/>
        </authorList>
    </citation>
    <scope>IDENTIFICATION</scope>
</reference>
<dbReference type="eggNOG" id="KOG4764">
    <property type="taxonomic scope" value="Eukaryota"/>
</dbReference>
<dbReference type="Ensembl" id="ENSACAT00000014704.4">
    <property type="protein sequence ID" value="ENSACAP00000014410.3"/>
    <property type="gene ID" value="ENSACAG00000014686.4"/>
</dbReference>
<comment type="function">
    <text evidence="2">Component of the 26S proteasome, a multiprotein complex involved in the ATP-dependent degradation of ubiquitinated proteins.</text>
</comment>
<keyword evidence="4" id="KW-1185">Reference proteome</keyword>
<evidence type="ECO:0000313" key="4">
    <source>
        <dbReference type="Proteomes" id="UP000001646"/>
    </source>
</evidence>
<keyword evidence="2" id="KW-0539">Nucleus</keyword>